<accession>O32964</accession>
<gene>
    <name evidence="2" type="primary">MLCB22.25</name>
</gene>
<dbReference type="EMBL" id="Z98741">
    <property type="protein sequence ID" value="CAB11390.1"/>
    <property type="molecule type" value="Genomic_DNA"/>
</dbReference>
<evidence type="ECO:0000313" key="2">
    <source>
        <dbReference type="EMBL" id="CAB11390.1"/>
    </source>
</evidence>
<dbReference type="PIR" id="T44898">
    <property type="entry name" value="T44898"/>
</dbReference>
<protein>
    <submittedName>
        <fullName evidence="2">Uncharacterized protein</fullName>
    </submittedName>
</protein>
<keyword evidence="2" id="KW-0031">Aminopeptidase</keyword>
<feature type="compositionally biased region" description="Polar residues" evidence="1">
    <location>
        <begin position="51"/>
        <end position="60"/>
    </location>
</feature>
<evidence type="ECO:0000256" key="1">
    <source>
        <dbReference type="SAM" id="MobiDB-lite"/>
    </source>
</evidence>
<proteinExistence type="predicted"/>
<organism evidence="2">
    <name type="scientific">Mycobacterium leprae</name>
    <dbReference type="NCBI Taxonomy" id="1769"/>
    <lineage>
        <taxon>Bacteria</taxon>
        <taxon>Bacillati</taxon>
        <taxon>Actinomycetota</taxon>
        <taxon>Actinomycetes</taxon>
        <taxon>Mycobacteriales</taxon>
        <taxon>Mycobacteriaceae</taxon>
        <taxon>Mycobacterium</taxon>
    </lineage>
</organism>
<name>O32964_MYCLR</name>
<reference evidence="2" key="3">
    <citation type="submission" date="1997-08" db="EMBL/GenBank/DDBJ databases">
        <authorList>
            <person name="Parkhill J."/>
            <person name="Barrell B.G."/>
            <person name="Rajandream M.A."/>
        </authorList>
    </citation>
    <scope>NUCLEOTIDE SEQUENCE</scope>
</reference>
<reference evidence="2" key="2">
    <citation type="submission" date="1997-08" db="EMBL/GenBank/DDBJ databases">
        <authorList>
            <person name="Devlin K."/>
            <person name="Churcher C.M."/>
        </authorList>
    </citation>
    <scope>NUCLEOTIDE SEQUENCE</scope>
</reference>
<reference evidence="2" key="1">
    <citation type="journal article" date="1993" name="Mol. Microbiol.">
        <title>Use of an ordered cosmid library to deduce the genomic organization of Mycobacterium leprae.</title>
        <authorList>
            <person name="Eiglmeier K."/>
            <person name="Honore N."/>
            <person name="Woods S.A."/>
            <person name="Caudron B."/>
            <person name="Cole S.T."/>
        </authorList>
    </citation>
    <scope>NUCLEOTIDE SEQUENCE</scope>
</reference>
<sequence>MRYRFARVVARHWAPCPPRACHGSRRHRDSGPPGCLRRRSQPLPPRRAPTSPATITNSTRGVPLPDDIREWHTERERHQLWAYAGHHLELALSVVVVTDMGLTDFHLVMLGDLLQFFCVATRATPSRQH</sequence>
<dbReference type="GO" id="GO:0004177">
    <property type="term" value="F:aminopeptidase activity"/>
    <property type="evidence" value="ECO:0007669"/>
    <property type="project" value="UniProtKB-KW"/>
</dbReference>
<keyword evidence="2" id="KW-0378">Hydrolase</keyword>
<dbReference type="AlphaFoldDB" id="O32964"/>
<feature type="region of interest" description="Disordered" evidence="1">
    <location>
        <begin position="20"/>
        <end position="65"/>
    </location>
</feature>
<keyword evidence="2" id="KW-0645">Protease</keyword>